<evidence type="ECO:0000256" key="2">
    <source>
        <dbReference type="ARBA" id="ARBA00012003"/>
    </source>
</evidence>
<evidence type="ECO:0000256" key="6">
    <source>
        <dbReference type="SAM" id="MobiDB-lite"/>
    </source>
</evidence>
<dbReference type="SUPFAM" id="SSF53335">
    <property type="entry name" value="S-adenosyl-L-methionine-dependent methyltransferases"/>
    <property type="match status" value="1"/>
</dbReference>
<dbReference type="EMBL" id="JBJQOH010000001">
    <property type="protein sequence ID" value="KAL3700342.1"/>
    <property type="molecule type" value="Genomic_DNA"/>
</dbReference>
<evidence type="ECO:0000256" key="3">
    <source>
        <dbReference type="ARBA" id="ARBA00022603"/>
    </source>
</evidence>
<feature type="region of interest" description="Disordered" evidence="6">
    <location>
        <begin position="1"/>
        <end position="27"/>
    </location>
</feature>
<dbReference type="EC" id="2.1.1.22" evidence="2"/>
<gene>
    <name evidence="7" type="ORF">R1sor_018364</name>
</gene>
<feature type="region of interest" description="Disordered" evidence="6">
    <location>
        <begin position="279"/>
        <end position="306"/>
    </location>
</feature>
<dbReference type="GO" id="GO:0030735">
    <property type="term" value="F:carnosine N-methyltransferase activity"/>
    <property type="evidence" value="ECO:0007669"/>
    <property type="project" value="UniProtKB-EC"/>
</dbReference>
<feature type="compositionally biased region" description="Polar residues" evidence="6">
    <location>
        <begin position="231"/>
        <end position="249"/>
    </location>
</feature>
<dbReference type="AlphaFoldDB" id="A0ABD3IC73"/>
<dbReference type="SMART" id="SM01296">
    <property type="entry name" value="N2227"/>
    <property type="match status" value="1"/>
</dbReference>
<keyword evidence="5" id="KW-0949">S-adenosyl-L-methionine</keyword>
<dbReference type="InterPro" id="IPR029063">
    <property type="entry name" value="SAM-dependent_MTases_sf"/>
</dbReference>
<sequence>MPDGSQKHIDTRKGRKSKERREKETSGVFEEISRAPFYKEQGTMDGSGELTKLDLVQEAEALRRVISAYLNYASGAEEDVLRWERSYCKLRPEHKVLLRHLPLKYTQIRSCVEANMYLIHNMLQAFAPPFEMENFHFGGNESYQKVWNPDIGGVTEDKISQSNLPAREPGGQGDQSGISLSVPAPDVTKSPAVSCQDDGRADPRISNKRLASEISSGNGCLSDEEPVGYRPNNTRQQSALNPTDITPSTSHRRLGIIENGTRELEDWDPSVHAKRIACESNQKDSTAAVASASLNEDRPNDSTDDGCTGDMETGYGSVWFHPNFQLPVPPADVEKVRCIIRNIVRDWTEEGVTEREECYTPILKELEDLFPDRSRKRPPACLVPGAGLGRLAFEISRLGFETQGNEFSYYMMICSSFILNWTQEPLEWVIYPWIHSNCNTISDEDQLRPVRFPDLHPGSAEITEGFSMCAGDFVEVYRHPDQRETWDAVVTCFFIDTAHNVVDYVEIISRILKPGGIWVNLGPLLYHFADAHMCTSDDEMSVEICLNDVKRIAALYGLVLKKEKVINTTYSSNIKSMMQNRYYAAFWTMIKEENVMERGNSVSLEG</sequence>
<proteinExistence type="inferred from homology"/>
<dbReference type="InterPro" id="IPR012901">
    <property type="entry name" value="CARME"/>
</dbReference>
<organism evidence="7 8">
    <name type="scientific">Riccia sorocarpa</name>
    <dbReference type="NCBI Taxonomy" id="122646"/>
    <lineage>
        <taxon>Eukaryota</taxon>
        <taxon>Viridiplantae</taxon>
        <taxon>Streptophyta</taxon>
        <taxon>Embryophyta</taxon>
        <taxon>Marchantiophyta</taxon>
        <taxon>Marchantiopsida</taxon>
        <taxon>Marchantiidae</taxon>
        <taxon>Marchantiales</taxon>
        <taxon>Ricciaceae</taxon>
        <taxon>Riccia</taxon>
    </lineage>
</organism>
<accession>A0ABD3IC73</accession>
<dbReference type="Gene3D" id="3.40.50.150">
    <property type="entry name" value="Vaccinia Virus protein VP39"/>
    <property type="match status" value="1"/>
</dbReference>
<evidence type="ECO:0000313" key="8">
    <source>
        <dbReference type="Proteomes" id="UP001633002"/>
    </source>
</evidence>
<dbReference type="GO" id="GO:0032259">
    <property type="term" value="P:methylation"/>
    <property type="evidence" value="ECO:0007669"/>
    <property type="project" value="UniProtKB-KW"/>
</dbReference>
<dbReference type="PANTHER" id="PTHR12303:SF6">
    <property type="entry name" value="CARNOSINE N-METHYLTRANSFERASE"/>
    <property type="match status" value="1"/>
</dbReference>
<keyword evidence="4" id="KW-0808">Transferase</keyword>
<keyword evidence="3" id="KW-0489">Methyltransferase</keyword>
<evidence type="ECO:0000313" key="7">
    <source>
        <dbReference type="EMBL" id="KAL3700342.1"/>
    </source>
</evidence>
<dbReference type="PANTHER" id="PTHR12303">
    <property type="entry name" value="CARNOSINE N-METHYLTRANSFERASE"/>
    <property type="match status" value="1"/>
</dbReference>
<evidence type="ECO:0000256" key="1">
    <source>
        <dbReference type="ARBA" id="ARBA00010086"/>
    </source>
</evidence>
<protein>
    <recommendedName>
        <fullName evidence="2">carnosine N-methyltransferase</fullName>
        <ecNumber evidence="2">2.1.1.22</ecNumber>
    </recommendedName>
</protein>
<evidence type="ECO:0000256" key="5">
    <source>
        <dbReference type="ARBA" id="ARBA00022691"/>
    </source>
</evidence>
<evidence type="ECO:0000256" key="4">
    <source>
        <dbReference type="ARBA" id="ARBA00022679"/>
    </source>
</evidence>
<feature type="compositionally biased region" description="Basic and acidic residues" evidence="6">
    <location>
        <begin position="1"/>
        <end position="12"/>
    </location>
</feature>
<keyword evidence="8" id="KW-1185">Reference proteome</keyword>
<name>A0ABD3IC73_9MARC</name>
<reference evidence="7 8" key="1">
    <citation type="submission" date="2024-09" db="EMBL/GenBank/DDBJ databases">
        <title>Chromosome-scale assembly of Riccia sorocarpa.</title>
        <authorList>
            <person name="Paukszto L."/>
        </authorList>
    </citation>
    <scope>NUCLEOTIDE SEQUENCE [LARGE SCALE GENOMIC DNA]</scope>
    <source>
        <strain evidence="7">LP-2024</strain>
        <tissue evidence="7">Aerial parts of the thallus</tissue>
    </source>
</reference>
<feature type="region of interest" description="Disordered" evidence="6">
    <location>
        <begin position="154"/>
        <end position="250"/>
    </location>
</feature>
<comment type="caution">
    <text evidence="7">The sequence shown here is derived from an EMBL/GenBank/DDBJ whole genome shotgun (WGS) entry which is preliminary data.</text>
</comment>
<dbReference type="Proteomes" id="UP001633002">
    <property type="component" value="Unassembled WGS sequence"/>
</dbReference>
<dbReference type="Pfam" id="PF07942">
    <property type="entry name" value="CARME"/>
    <property type="match status" value="1"/>
</dbReference>
<comment type="similarity">
    <text evidence="1">Belongs to the carnosine N-methyltransferase family.</text>
</comment>